<dbReference type="Pfam" id="PF11901">
    <property type="entry name" value="DM9"/>
    <property type="match status" value="1"/>
</dbReference>
<dbReference type="PANTHER" id="PTHR31649:SF11">
    <property type="entry name" value="PROTEIN UNZIPPED"/>
    <property type="match status" value="1"/>
</dbReference>
<protein>
    <submittedName>
        <fullName evidence="1">Uncharacterized protein</fullName>
    </submittedName>
</protein>
<evidence type="ECO:0000313" key="1">
    <source>
        <dbReference type="EMBL" id="KAJ8979374.1"/>
    </source>
</evidence>
<dbReference type="Proteomes" id="UP001162164">
    <property type="component" value="Unassembled WGS sequence"/>
</dbReference>
<dbReference type="EMBL" id="JAPWTJ010000343">
    <property type="protein sequence ID" value="KAJ8979374.1"/>
    <property type="molecule type" value="Genomic_DNA"/>
</dbReference>
<dbReference type="SMART" id="SM00696">
    <property type="entry name" value="DM9"/>
    <property type="match status" value="2"/>
</dbReference>
<sequence length="146" mass="16304">MYQWKNTSSSKVPNNAFRGGTDVDGSPLYVCRIQHAGDILPGSADPTKKTARASHAGRAHVKDKCQILCLDTACFEWVPSTDGEVLPEMIEGGKTNLGENLYVGRVYHKASHVIGKIHPSHRVCYIPFNDQEVMYQRYEALTLKRL</sequence>
<comment type="caution">
    <text evidence="1">The sequence shown here is derived from an EMBL/GenBank/DDBJ whole genome shotgun (WGS) entry which is preliminary data.</text>
</comment>
<keyword evidence="2" id="KW-1185">Reference proteome</keyword>
<gene>
    <name evidence="1" type="ORF">NQ317_003073</name>
</gene>
<name>A0ABQ9JP90_9CUCU</name>
<proteinExistence type="predicted"/>
<organism evidence="1 2">
    <name type="scientific">Molorchus minor</name>
    <dbReference type="NCBI Taxonomy" id="1323400"/>
    <lineage>
        <taxon>Eukaryota</taxon>
        <taxon>Metazoa</taxon>
        <taxon>Ecdysozoa</taxon>
        <taxon>Arthropoda</taxon>
        <taxon>Hexapoda</taxon>
        <taxon>Insecta</taxon>
        <taxon>Pterygota</taxon>
        <taxon>Neoptera</taxon>
        <taxon>Endopterygota</taxon>
        <taxon>Coleoptera</taxon>
        <taxon>Polyphaga</taxon>
        <taxon>Cucujiformia</taxon>
        <taxon>Chrysomeloidea</taxon>
        <taxon>Cerambycidae</taxon>
        <taxon>Lamiinae</taxon>
        <taxon>Monochamini</taxon>
        <taxon>Molorchus</taxon>
    </lineage>
</organism>
<dbReference type="PANTHER" id="PTHR31649">
    <property type="entry name" value="AGAP009604-PA"/>
    <property type="match status" value="1"/>
</dbReference>
<dbReference type="InterPro" id="IPR006616">
    <property type="entry name" value="DM9_repeat"/>
</dbReference>
<reference evidence="1" key="1">
    <citation type="journal article" date="2023" name="Insect Mol. Biol.">
        <title>Genome sequencing provides insights into the evolution of gene families encoding plant cell wall-degrading enzymes in longhorned beetles.</title>
        <authorList>
            <person name="Shin N.R."/>
            <person name="Okamura Y."/>
            <person name="Kirsch R."/>
            <person name="Pauchet Y."/>
        </authorList>
    </citation>
    <scope>NUCLEOTIDE SEQUENCE</scope>
    <source>
        <strain evidence="1">MMC_N1</strain>
    </source>
</reference>
<evidence type="ECO:0000313" key="2">
    <source>
        <dbReference type="Proteomes" id="UP001162164"/>
    </source>
</evidence>
<accession>A0ABQ9JP90</accession>